<accession>A0A0G0UMM9</accession>
<proteinExistence type="predicted"/>
<dbReference type="Proteomes" id="UP000033918">
    <property type="component" value="Unassembled WGS sequence"/>
</dbReference>
<dbReference type="EMBL" id="LCAK01000003">
    <property type="protein sequence ID" value="KKR88766.1"/>
    <property type="molecule type" value="Genomic_DNA"/>
</dbReference>
<feature type="transmembrane region" description="Helical" evidence="1">
    <location>
        <begin position="85"/>
        <end position="105"/>
    </location>
</feature>
<protein>
    <submittedName>
        <fullName evidence="2">Uncharacterized protein</fullName>
    </submittedName>
</protein>
<organism evidence="2 3">
    <name type="scientific">Candidatus Wolfebacteria bacterium GW2011_GWB1_41_12</name>
    <dbReference type="NCBI Taxonomy" id="1619006"/>
    <lineage>
        <taxon>Bacteria</taxon>
        <taxon>Candidatus Wolfeibacteriota</taxon>
    </lineage>
</organism>
<sequence>MSFLSINSIAHIISAIIGTGAATAEEILYFKDIRDGKIDEAEARHLRITYKIMHWSLIILVLTGFGILAGVRIKYGGTKTFYSPVLWAKYTIVLVLLANAVLIAARKMPMKWAGSLSLTSWYAAFALGRITEKTREIKWLADFLSKFNFVELYLITMVCYILAVAIVAIILNYLKKIIIKKQ</sequence>
<reference evidence="2 3" key="1">
    <citation type="journal article" date="2015" name="Nature">
        <title>rRNA introns, odd ribosomes, and small enigmatic genomes across a large radiation of phyla.</title>
        <authorList>
            <person name="Brown C.T."/>
            <person name="Hug L.A."/>
            <person name="Thomas B.C."/>
            <person name="Sharon I."/>
            <person name="Castelle C.J."/>
            <person name="Singh A."/>
            <person name="Wilkins M.J."/>
            <person name="Williams K.H."/>
            <person name="Banfield J.F."/>
        </authorList>
    </citation>
    <scope>NUCLEOTIDE SEQUENCE [LARGE SCALE GENOMIC DNA]</scope>
</reference>
<comment type="caution">
    <text evidence="2">The sequence shown here is derived from an EMBL/GenBank/DDBJ whole genome shotgun (WGS) entry which is preliminary data.</text>
</comment>
<evidence type="ECO:0000256" key="1">
    <source>
        <dbReference type="SAM" id="Phobius"/>
    </source>
</evidence>
<feature type="transmembrane region" description="Helical" evidence="1">
    <location>
        <begin position="150"/>
        <end position="174"/>
    </location>
</feature>
<keyword evidence="1" id="KW-0472">Membrane</keyword>
<gene>
    <name evidence="2" type="ORF">UU38_C0003G0017</name>
</gene>
<name>A0A0G0UMM9_9BACT</name>
<keyword evidence="1" id="KW-0812">Transmembrane</keyword>
<evidence type="ECO:0000313" key="2">
    <source>
        <dbReference type="EMBL" id="KKR88766.1"/>
    </source>
</evidence>
<keyword evidence="1" id="KW-1133">Transmembrane helix</keyword>
<feature type="transmembrane region" description="Helical" evidence="1">
    <location>
        <begin position="52"/>
        <end position="73"/>
    </location>
</feature>
<dbReference type="AlphaFoldDB" id="A0A0G0UMM9"/>
<feature type="transmembrane region" description="Helical" evidence="1">
    <location>
        <begin position="12"/>
        <end position="31"/>
    </location>
</feature>
<evidence type="ECO:0000313" key="3">
    <source>
        <dbReference type="Proteomes" id="UP000033918"/>
    </source>
</evidence>